<feature type="domain" description="CdaR GGDEF-like" evidence="4">
    <location>
        <begin position="187"/>
        <end position="285"/>
    </location>
</feature>
<dbReference type="InterPro" id="IPR051448">
    <property type="entry name" value="CdaR-like_regulators"/>
</dbReference>
<dbReference type="InterPro" id="IPR025736">
    <property type="entry name" value="PucR_C-HTH_dom"/>
</dbReference>
<gene>
    <name evidence="5" type="ORF">HQ605_13555</name>
    <name evidence="6" type="ORF">SAMN05444374_103151</name>
</gene>
<evidence type="ECO:0000313" key="5">
    <source>
        <dbReference type="EMBL" id="MBY6321850.1"/>
    </source>
</evidence>
<comment type="similarity">
    <text evidence="1">Belongs to the CdaR family.</text>
</comment>
<dbReference type="Proteomes" id="UP000182054">
    <property type="component" value="Unassembled WGS sequence"/>
</dbReference>
<dbReference type="EMBL" id="FOJN01000003">
    <property type="protein sequence ID" value="SFA44815.1"/>
    <property type="molecule type" value="Genomic_DNA"/>
</dbReference>
<evidence type="ECO:0000259" key="3">
    <source>
        <dbReference type="Pfam" id="PF14361"/>
    </source>
</evidence>
<dbReference type="InterPro" id="IPR041522">
    <property type="entry name" value="CdaR_GGDEF"/>
</dbReference>
<dbReference type="Pfam" id="PF17853">
    <property type="entry name" value="GGDEF_2"/>
    <property type="match status" value="1"/>
</dbReference>
<sequence length="432" mass="46539">MTTPKTAASPLPSNVEAGLIAGTKGNNLALSDLRGVARHLVDHFAANTPCGTLPGELLHGDVTEVTVKCLGLAVRMLESGNTPSEKDLANVHDAAARWAREGVPLRAILRAYHDGFRYGLTLVGRQTAGQKVEDVTANSLVLVTLLEAVTTEVSMAYVDEYRSVASEHHTATHTLVTTLLSGGKNATATAQQCGIDLADDYLVLALHFPQHPDEANPVVDRTVSARRKLRRIQAELATSCGKSPLALLSTEGGTILLPAPRDREWVDALIERLSRAGEVAVTGAVTSSDRDDIPAAAEHVYELLSLARQLGRPAGLYRTEDLVLEYQLTRPGRGREQLLRALEPLDDAPELLETLTSYLGHELNRQRTARHLFVHANTVDYRLKRIGQLTGIDPSIPSGLRYLQAAIVARGLENAKNAQSAAAAAAKTARKR</sequence>
<dbReference type="RefSeq" id="WP_068104203.1">
    <property type="nucleotide sequence ID" value="NZ_CP135915.1"/>
</dbReference>
<accession>A0A1I0SZ69</accession>
<dbReference type="Gene3D" id="1.10.10.2840">
    <property type="entry name" value="PucR C-terminal helix-turn-helix domain"/>
    <property type="match status" value="1"/>
</dbReference>
<dbReference type="InterPro" id="IPR025751">
    <property type="entry name" value="RsbRD_N_dom"/>
</dbReference>
<evidence type="ECO:0000259" key="4">
    <source>
        <dbReference type="Pfam" id="PF17853"/>
    </source>
</evidence>
<dbReference type="Pfam" id="PF14361">
    <property type="entry name" value="RsbRD_N"/>
    <property type="match status" value="1"/>
</dbReference>
<reference evidence="6 7" key="1">
    <citation type="submission" date="2016-10" db="EMBL/GenBank/DDBJ databases">
        <authorList>
            <person name="de Groot N.N."/>
        </authorList>
    </citation>
    <scope>NUCLEOTIDE SEQUENCE [LARGE SCALE GENOMIC DNA]</scope>
    <source>
        <strain evidence="6 7">DSM 44908</strain>
    </source>
</reference>
<feature type="domain" description="PucR C-terminal helix-turn-helix" evidence="2">
    <location>
        <begin position="351"/>
        <end position="407"/>
    </location>
</feature>
<dbReference type="Pfam" id="PF13556">
    <property type="entry name" value="HTH_30"/>
    <property type="match status" value="1"/>
</dbReference>
<proteinExistence type="inferred from homology"/>
<organism evidence="6 7">
    <name type="scientific">Rhodococcoides kroppenstedtii</name>
    <dbReference type="NCBI Taxonomy" id="293050"/>
    <lineage>
        <taxon>Bacteria</taxon>
        <taxon>Bacillati</taxon>
        <taxon>Actinomycetota</taxon>
        <taxon>Actinomycetes</taxon>
        <taxon>Mycobacteriales</taxon>
        <taxon>Nocardiaceae</taxon>
        <taxon>Rhodococcoides</taxon>
    </lineage>
</organism>
<dbReference type="OrthoDB" id="4535840at2"/>
<protein>
    <submittedName>
        <fullName evidence="5 6">Helix-turn-helix domain-containing protein</fullName>
    </submittedName>
</protein>
<evidence type="ECO:0000256" key="1">
    <source>
        <dbReference type="ARBA" id="ARBA00006754"/>
    </source>
</evidence>
<reference evidence="5 8" key="2">
    <citation type="submission" date="2020-06" db="EMBL/GenBank/DDBJ databases">
        <title>Taxonomy, biology and ecology of Rhodococcus bacteria occurring in California pistachio and other woody hosts as revealed by genome sequence analyses.</title>
        <authorList>
            <person name="Gai Y."/>
            <person name="Riely B."/>
        </authorList>
    </citation>
    <scope>NUCLEOTIDE SEQUENCE [LARGE SCALE GENOMIC DNA]</scope>
    <source>
        <strain evidence="5 8">BP-284</strain>
    </source>
</reference>
<dbReference type="AlphaFoldDB" id="A0A1I0SZ69"/>
<keyword evidence="8" id="KW-1185">Reference proteome</keyword>
<dbReference type="PANTHER" id="PTHR33744:SF7">
    <property type="entry name" value="PUCR FAMILY TRANSCRIPTIONAL REGULATOR"/>
    <property type="match status" value="1"/>
</dbReference>
<dbReference type="PANTHER" id="PTHR33744">
    <property type="entry name" value="CARBOHYDRATE DIACID REGULATOR"/>
    <property type="match status" value="1"/>
</dbReference>
<evidence type="ECO:0000313" key="7">
    <source>
        <dbReference type="Proteomes" id="UP000182054"/>
    </source>
</evidence>
<feature type="domain" description="RsbT co-antagonist protein RsbRD N-terminal" evidence="3">
    <location>
        <begin position="36"/>
        <end position="170"/>
    </location>
</feature>
<evidence type="ECO:0000259" key="2">
    <source>
        <dbReference type="Pfam" id="PF13556"/>
    </source>
</evidence>
<dbReference type="InterPro" id="IPR042070">
    <property type="entry name" value="PucR_C-HTH_sf"/>
</dbReference>
<dbReference type="Proteomes" id="UP001520140">
    <property type="component" value="Unassembled WGS sequence"/>
</dbReference>
<evidence type="ECO:0000313" key="8">
    <source>
        <dbReference type="Proteomes" id="UP001520140"/>
    </source>
</evidence>
<dbReference type="GeneID" id="85485006"/>
<name>A0A1I0SZ69_9NOCA</name>
<evidence type="ECO:0000313" key="6">
    <source>
        <dbReference type="EMBL" id="SFA44815.1"/>
    </source>
</evidence>
<dbReference type="EMBL" id="JABUKG010000014">
    <property type="protein sequence ID" value="MBY6321850.1"/>
    <property type="molecule type" value="Genomic_DNA"/>
</dbReference>